<keyword evidence="3" id="KW-1185">Reference proteome</keyword>
<protein>
    <recommendedName>
        <fullName evidence="1">Protein kinase domain-containing protein</fullName>
    </recommendedName>
</protein>
<accession>A0AAN6MWM2</accession>
<sequence>IVHMLLMSWGGQGVDKVDGADVPDLAGETERTLRKAGVVHGDARPANMLWNAERRRVMLIDFDRSVHVAQSESSGLNWSAGTRQRIHVSSLSGFASSSSTLNRIGALN</sequence>
<evidence type="ECO:0000313" key="2">
    <source>
        <dbReference type="EMBL" id="KAK3933898.1"/>
    </source>
</evidence>
<organism evidence="2 3">
    <name type="scientific">Diplogelasinospora grovesii</name>
    <dbReference type="NCBI Taxonomy" id="303347"/>
    <lineage>
        <taxon>Eukaryota</taxon>
        <taxon>Fungi</taxon>
        <taxon>Dikarya</taxon>
        <taxon>Ascomycota</taxon>
        <taxon>Pezizomycotina</taxon>
        <taxon>Sordariomycetes</taxon>
        <taxon>Sordariomycetidae</taxon>
        <taxon>Sordariales</taxon>
        <taxon>Diplogelasinosporaceae</taxon>
        <taxon>Diplogelasinospora</taxon>
    </lineage>
</organism>
<gene>
    <name evidence="2" type="ORF">QBC46DRAFT_274883</name>
</gene>
<comment type="caution">
    <text evidence="2">The sequence shown here is derived from an EMBL/GenBank/DDBJ whole genome shotgun (WGS) entry which is preliminary data.</text>
</comment>
<evidence type="ECO:0000259" key="1">
    <source>
        <dbReference type="PROSITE" id="PS50011"/>
    </source>
</evidence>
<dbReference type="InterPro" id="IPR000719">
    <property type="entry name" value="Prot_kinase_dom"/>
</dbReference>
<dbReference type="GO" id="GO:0004672">
    <property type="term" value="F:protein kinase activity"/>
    <property type="evidence" value="ECO:0007669"/>
    <property type="project" value="InterPro"/>
</dbReference>
<feature type="non-terminal residue" evidence="2">
    <location>
        <position position="1"/>
    </location>
</feature>
<name>A0AAN6MWM2_9PEZI</name>
<dbReference type="PROSITE" id="PS50011">
    <property type="entry name" value="PROTEIN_KINASE_DOM"/>
    <property type="match status" value="1"/>
</dbReference>
<proteinExistence type="predicted"/>
<reference evidence="3" key="1">
    <citation type="journal article" date="2023" name="Mol. Phylogenet. Evol.">
        <title>Genome-scale phylogeny and comparative genomics of the fungal order Sordariales.</title>
        <authorList>
            <person name="Hensen N."/>
            <person name="Bonometti L."/>
            <person name="Westerberg I."/>
            <person name="Brannstrom I.O."/>
            <person name="Guillou S."/>
            <person name="Cros-Aarteil S."/>
            <person name="Calhoun S."/>
            <person name="Haridas S."/>
            <person name="Kuo A."/>
            <person name="Mondo S."/>
            <person name="Pangilinan J."/>
            <person name="Riley R."/>
            <person name="LaButti K."/>
            <person name="Andreopoulos B."/>
            <person name="Lipzen A."/>
            <person name="Chen C."/>
            <person name="Yan M."/>
            <person name="Daum C."/>
            <person name="Ng V."/>
            <person name="Clum A."/>
            <person name="Steindorff A."/>
            <person name="Ohm R.A."/>
            <person name="Martin F."/>
            <person name="Silar P."/>
            <person name="Natvig D.O."/>
            <person name="Lalanne C."/>
            <person name="Gautier V."/>
            <person name="Ament-Velasquez S.L."/>
            <person name="Kruys A."/>
            <person name="Hutchinson M.I."/>
            <person name="Powell A.J."/>
            <person name="Barry K."/>
            <person name="Miller A.N."/>
            <person name="Grigoriev I.V."/>
            <person name="Debuchy R."/>
            <person name="Gladieux P."/>
            <person name="Hiltunen Thoren M."/>
            <person name="Johannesson H."/>
        </authorList>
    </citation>
    <scope>NUCLEOTIDE SEQUENCE [LARGE SCALE GENOMIC DNA]</scope>
    <source>
        <strain evidence="3">CBS 340.73</strain>
    </source>
</reference>
<dbReference type="Gene3D" id="1.10.510.10">
    <property type="entry name" value="Transferase(Phosphotransferase) domain 1"/>
    <property type="match status" value="1"/>
</dbReference>
<dbReference type="InterPro" id="IPR011009">
    <property type="entry name" value="Kinase-like_dom_sf"/>
</dbReference>
<dbReference type="Pfam" id="PF01636">
    <property type="entry name" value="APH"/>
    <property type="match status" value="1"/>
</dbReference>
<dbReference type="Proteomes" id="UP001303473">
    <property type="component" value="Unassembled WGS sequence"/>
</dbReference>
<feature type="domain" description="Protein kinase" evidence="1">
    <location>
        <begin position="1"/>
        <end position="108"/>
    </location>
</feature>
<dbReference type="InterPro" id="IPR002575">
    <property type="entry name" value="Aminoglycoside_PTrfase"/>
</dbReference>
<dbReference type="EMBL" id="MU854052">
    <property type="protein sequence ID" value="KAK3933898.1"/>
    <property type="molecule type" value="Genomic_DNA"/>
</dbReference>
<evidence type="ECO:0000313" key="3">
    <source>
        <dbReference type="Proteomes" id="UP001303473"/>
    </source>
</evidence>
<dbReference type="GO" id="GO:0005524">
    <property type="term" value="F:ATP binding"/>
    <property type="evidence" value="ECO:0007669"/>
    <property type="project" value="InterPro"/>
</dbReference>
<dbReference type="SUPFAM" id="SSF56112">
    <property type="entry name" value="Protein kinase-like (PK-like)"/>
    <property type="match status" value="1"/>
</dbReference>
<dbReference type="AlphaFoldDB" id="A0AAN6MWM2"/>